<sequence length="103" mass="12013">MEATTAAKPDRYVSFIGINGDENSRVLMAMLRRHIDDPERTNPFWEKFKEKLNSVGAPDKTSGRCLDELFLIHSYINNIRELFETYDDQDALELLERIEEESC</sequence>
<dbReference type="OrthoDB" id="7689335at2"/>
<dbReference type="Proteomes" id="UP000324298">
    <property type="component" value="Unassembled WGS sequence"/>
</dbReference>
<evidence type="ECO:0000313" key="3">
    <source>
        <dbReference type="Proteomes" id="UP000324298"/>
    </source>
</evidence>
<name>A0A5A9XMB2_9BACT</name>
<dbReference type="AlphaFoldDB" id="A0A5A9XMB2"/>
<dbReference type="RefSeq" id="WP_149306148.1">
    <property type="nucleotide sequence ID" value="NZ_SRSD01000002.1"/>
</dbReference>
<evidence type="ECO:0000313" key="2">
    <source>
        <dbReference type="EMBL" id="KAA0893990.1"/>
    </source>
</evidence>
<dbReference type="InterPro" id="IPR024899">
    <property type="entry name" value="CowN"/>
</dbReference>
<keyword evidence="3" id="KW-1185">Reference proteome</keyword>
<dbReference type="Pfam" id="PF20543">
    <property type="entry name" value="CowN"/>
    <property type="match status" value="1"/>
</dbReference>
<dbReference type="GO" id="GO:0009399">
    <property type="term" value="P:nitrogen fixation"/>
    <property type="evidence" value="ECO:0007669"/>
    <property type="project" value="InterPro"/>
</dbReference>
<evidence type="ECO:0000256" key="1">
    <source>
        <dbReference type="ARBA" id="ARBA00023231"/>
    </source>
</evidence>
<dbReference type="NCBIfam" id="NF033689">
    <property type="entry name" value="N2Fix_CO_CowN"/>
    <property type="match status" value="1"/>
</dbReference>
<keyword evidence="1" id="KW-0535">Nitrogen fixation</keyword>
<proteinExistence type="inferred from homology"/>
<reference evidence="2 3" key="1">
    <citation type="submission" date="2019-04" db="EMBL/GenBank/DDBJ databases">
        <title>Geobacter ruber sp. nov., ferric-reducing bacteria isolated from paddy soil.</title>
        <authorList>
            <person name="Xu Z."/>
            <person name="Masuda Y."/>
            <person name="Itoh H."/>
            <person name="Senoo K."/>
        </authorList>
    </citation>
    <scope>NUCLEOTIDE SEQUENCE [LARGE SCALE GENOMIC DNA]</scope>
    <source>
        <strain evidence="2 3">Red88</strain>
    </source>
</reference>
<protein>
    <submittedName>
        <fullName evidence="2">N(2)-fixation sustaining protein CowN</fullName>
    </submittedName>
</protein>
<dbReference type="EMBL" id="SRSD01000002">
    <property type="protein sequence ID" value="KAA0893990.1"/>
    <property type="molecule type" value="Genomic_DNA"/>
</dbReference>
<dbReference type="HAMAP" id="MF_02117">
    <property type="entry name" value="CowN"/>
    <property type="match status" value="1"/>
</dbReference>
<accession>A0A5A9XMB2</accession>
<comment type="caution">
    <text evidence="2">The sequence shown here is derived from an EMBL/GenBank/DDBJ whole genome shotgun (WGS) entry which is preliminary data.</text>
</comment>
<gene>
    <name evidence="2" type="primary">cowN</name>
    <name evidence="2" type="ORF">ET418_03205</name>
</gene>
<organism evidence="2 3">
    <name type="scientific">Oryzomonas rubra</name>
    <dbReference type="NCBI Taxonomy" id="2509454"/>
    <lineage>
        <taxon>Bacteria</taxon>
        <taxon>Pseudomonadati</taxon>
        <taxon>Thermodesulfobacteriota</taxon>
        <taxon>Desulfuromonadia</taxon>
        <taxon>Geobacterales</taxon>
        <taxon>Geobacteraceae</taxon>
        <taxon>Oryzomonas</taxon>
    </lineage>
</organism>